<dbReference type="InterPro" id="IPR005123">
    <property type="entry name" value="Oxoglu/Fe-dep_dioxygenase_dom"/>
</dbReference>
<dbReference type="PROSITE" id="PS51471">
    <property type="entry name" value="FE2OG_OXY"/>
    <property type="match status" value="1"/>
</dbReference>
<dbReference type="Pfam" id="PF14226">
    <property type="entry name" value="DIOX_N"/>
    <property type="match status" value="1"/>
</dbReference>
<evidence type="ECO:0000313" key="7">
    <source>
        <dbReference type="Proteomes" id="UP001454036"/>
    </source>
</evidence>
<evidence type="ECO:0000256" key="4">
    <source>
        <dbReference type="RuleBase" id="RU003682"/>
    </source>
</evidence>
<dbReference type="PANTHER" id="PTHR47991">
    <property type="entry name" value="OXOGLUTARATE/IRON-DEPENDENT DIOXYGENASE"/>
    <property type="match status" value="1"/>
</dbReference>
<dbReference type="EMBL" id="BAABME010007505">
    <property type="protein sequence ID" value="GAA0171054.1"/>
    <property type="molecule type" value="Genomic_DNA"/>
</dbReference>
<keyword evidence="7" id="KW-1185">Reference proteome</keyword>
<sequence>MGELAELSEALMMRVQEIAQNGAEIPPAFHCRNDQGREIVPPTESPVPIINFSLLSPSLSKTEEGQKELEKLKTACSTWGCFVARGHGIPFDYQTKLIKTCREFFAQPMEEKIKHPKTLESVQGYGGDPLPTEEGMKVDWFDRLVLTTFPEEMREYKYWPTKPTSIREVIIDYCLKMKVLGNDLNKAMARSLGLEDEDCFAKQFGGDKERMDTSWNLYPACPKPELILGLRPHNDASGYSILAQDDLGLQVEKDGKWYSVPHFPDALTIVLGDQMEIMTNGVFKSVEHRVVVNPKNDRFAVVVGYIPDVEKEIGPVEGLTKDGGAKYKTVKNYVDMYYNQFVTTTKALDLLRI</sequence>
<keyword evidence="2 4" id="KW-0479">Metal-binding</keyword>
<dbReference type="GO" id="GO:0009805">
    <property type="term" value="P:coumarin biosynthetic process"/>
    <property type="evidence" value="ECO:0007669"/>
    <property type="project" value="UniProtKB-ARBA"/>
</dbReference>
<gene>
    <name evidence="6" type="ORF">LIER_25181</name>
</gene>
<feature type="domain" description="Fe2OG dioxygenase" evidence="5">
    <location>
        <begin position="207"/>
        <end position="307"/>
    </location>
</feature>
<dbReference type="Pfam" id="PF03171">
    <property type="entry name" value="2OG-FeII_Oxy"/>
    <property type="match status" value="1"/>
</dbReference>
<dbReference type="GO" id="GO:0046872">
    <property type="term" value="F:metal ion binding"/>
    <property type="evidence" value="ECO:0007669"/>
    <property type="project" value="UniProtKB-KW"/>
</dbReference>
<name>A0AAV3R5C7_LITER</name>
<dbReference type="InterPro" id="IPR026992">
    <property type="entry name" value="DIOX_N"/>
</dbReference>
<dbReference type="InterPro" id="IPR027443">
    <property type="entry name" value="IPNS-like_sf"/>
</dbReference>
<keyword evidence="4" id="KW-0560">Oxidoreductase</keyword>
<evidence type="ECO:0000313" key="6">
    <source>
        <dbReference type="EMBL" id="GAA0171054.1"/>
    </source>
</evidence>
<evidence type="ECO:0000259" key="5">
    <source>
        <dbReference type="PROSITE" id="PS51471"/>
    </source>
</evidence>
<dbReference type="InterPro" id="IPR050295">
    <property type="entry name" value="Plant_2OG-oxidoreductases"/>
</dbReference>
<dbReference type="SUPFAM" id="SSF51197">
    <property type="entry name" value="Clavaminate synthase-like"/>
    <property type="match status" value="1"/>
</dbReference>
<dbReference type="Gene3D" id="2.60.120.330">
    <property type="entry name" value="B-lactam Antibiotic, Isopenicillin N Synthase, Chain"/>
    <property type="match status" value="1"/>
</dbReference>
<reference evidence="6 7" key="1">
    <citation type="submission" date="2024-01" db="EMBL/GenBank/DDBJ databases">
        <title>The complete chloroplast genome sequence of Lithospermum erythrorhizon: insights into the phylogenetic relationship among Boraginaceae species and the maternal lineages of purple gromwells.</title>
        <authorList>
            <person name="Okada T."/>
            <person name="Watanabe K."/>
        </authorList>
    </citation>
    <scope>NUCLEOTIDE SEQUENCE [LARGE SCALE GENOMIC DNA]</scope>
</reference>
<comment type="similarity">
    <text evidence="1 4">Belongs to the iron/ascorbate-dependent oxidoreductase family.</text>
</comment>
<dbReference type="AlphaFoldDB" id="A0AAV3R5C7"/>
<dbReference type="GO" id="GO:0002238">
    <property type="term" value="P:response to molecule of fungal origin"/>
    <property type="evidence" value="ECO:0007669"/>
    <property type="project" value="UniProtKB-ARBA"/>
</dbReference>
<protein>
    <submittedName>
        <fullName evidence="6">Oxygenase</fullName>
    </submittedName>
</protein>
<evidence type="ECO:0000256" key="3">
    <source>
        <dbReference type="ARBA" id="ARBA00023004"/>
    </source>
</evidence>
<evidence type="ECO:0000256" key="1">
    <source>
        <dbReference type="ARBA" id="ARBA00008056"/>
    </source>
</evidence>
<dbReference type="InterPro" id="IPR044861">
    <property type="entry name" value="IPNS-like_FE2OG_OXY"/>
</dbReference>
<accession>A0AAV3R5C7</accession>
<dbReference type="Proteomes" id="UP001454036">
    <property type="component" value="Unassembled WGS sequence"/>
</dbReference>
<evidence type="ECO:0000256" key="2">
    <source>
        <dbReference type="ARBA" id="ARBA00022723"/>
    </source>
</evidence>
<dbReference type="GO" id="GO:0016706">
    <property type="term" value="F:2-oxoglutarate-dependent dioxygenase activity"/>
    <property type="evidence" value="ECO:0007669"/>
    <property type="project" value="UniProtKB-ARBA"/>
</dbReference>
<comment type="caution">
    <text evidence="6">The sequence shown here is derived from an EMBL/GenBank/DDBJ whole genome shotgun (WGS) entry which is preliminary data.</text>
</comment>
<keyword evidence="3 4" id="KW-0408">Iron</keyword>
<proteinExistence type="inferred from homology"/>
<organism evidence="6 7">
    <name type="scientific">Lithospermum erythrorhizon</name>
    <name type="common">Purple gromwell</name>
    <name type="synonym">Lithospermum officinale var. erythrorhizon</name>
    <dbReference type="NCBI Taxonomy" id="34254"/>
    <lineage>
        <taxon>Eukaryota</taxon>
        <taxon>Viridiplantae</taxon>
        <taxon>Streptophyta</taxon>
        <taxon>Embryophyta</taxon>
        <taxon>Tracheophyta</taxon>
        <taxon>Spermatophyta</taxon>
        <taxon>Magnoliopsida</taxon>
        <taxon>eudicotyledons</taxon>
        <taxon>Gunneridae</taxon>
        <taxon>Pentapetalae</taxon>
        <taxon>asterids</taxon>
        <taxon>lamiids</taxon>
        <taxon>Boraginales</taxon>
        <taxon>Boraginaceae</taxon>
        <taxon>Boraginoideae</taxon>
        <taxon>Lithospermeae</taxon>
        <taxon>Lithospermum</taxon>
    </lineage>
</organism>